<feature type="domain" description="Glutaredoxin" evidence="1">
    <location>
        <begin position="11"/>
        <end position="68"/>
    </location>
</feature>
<accession>A0A1Z4ES15</accession>
<protein>
    <submittedName>
        <fullName evidence="2">NrdH-redoxin</fullName>
    </submittedName>
</protein>
<dbReference type="OrthoDB" id="8991911at2"/>
<organism evidence="2 3">
    <name type="scientific">[Mycobacterium] stephanolepidis</name>
    <dbReference type="NCBI Taxonomy" id="1520670"/>
    <lineage>
        <taxon>Bacteria</taxon>
        <taxon>Bacillati</taxon>
        <taxon>Actinomycetota</taxon>
        <taxon>Actinomycetes</taxon>
        <taxon>Mycobacteriales</taxon>
        <taxon>Mycobacteriaceae</taxon>
        <taxon>Mycobacteroides</taxon>
    </lineage>
</organism>
<sequence>MTNPSAQANGIVVYWRPGCPYTIKLRTQLRLTRLDYTEVNIWESPDAAAYVRSVADGNETVPTVDVAGHPMVNPSLRQLLSAVREHAPHALRR</sequence>
<dbReference type="InterPro" id="IPR002109">
    <property type="entry name" value="Glutaredoxin"/>
</dbReference>
<keyword evidence="3" id="KW-1185">Reference proteome</keyword>
<dbReference type="SUPFAM" id="SSF52833">
    <property type="entry name" value="Thioredoxin-like"/>
    <property type="match status" value="1"/>
</dbReference>
<dbReference type="EMBL" id="AP018165">
    <property type="protein sequence ID" value="BAX95756.1"/>
    <property type="molecule type" value="Genomic_DNA"/>
</dbReference>
<dbReference type="GO" id="GO:0045454">
    <property type="term" value="P:cell redox homeostasis"/>
    <property type="evidence" value="ECO:0007669"/>
    <property type="project" value="TreeGrafter"/>
</dbReference>
<dbReference type="InterPro" id="IPR051548">
    <property type="entry name" value="Grx-like_ET"/>
</dbReference>
<dbReference type="InterPro" id="IPR036249">
    <property type="entry name" value="Thioredoxin-like_sf"/>
</dbReference>
<name>A0A1Z4ES15_9MYCO</name>
<dbReference type="AlphaFoldDB" id="A0A1Z4ES15"/>
<dbReference type="Gene3D" id="3.40.30.10">
    <property type="entry name" value="Glutaredoxin"/>
    <property type="match status" value="1"/>
</dbReference>
<evidence type="ECO:0000259" key="1">
    <source>
        <dbReference type="Pfam" id="PF00462"/>
    </source>
</evidence>
<evidence type="ECO:0000313" key="3">
    <source>
        <dbReference type="Proteomes" id="UP000217954"/>
    </source>
</evidence>
<dbReference type="RefSeq" id="WP_096498583.1">
    <property type="nucleotide sequence ID" value="NZ_AP018165.1"/>
</dbReference>
<gene>
    <name evidence="2" type="ORF">MSTE_00413</name>
</gene>
<evidence type="ECO:0000313" key="2">
    <source>
        <dbReference type="EMBL" id="BAX95756.1"/>
    </source>
</evidence>
<dbReference type="KEGG" id="mste:MSTE_00413"/>
<proteinExistence type="predicted"/>
<dbReference type="Proteomes" id="UP000217954">
    <property type="component" value="Chromosome"/>
</dbReference>
<dbReference type="PROSITE" id="PS51354">
    <property type="entry name" value="GLUTAREDOXIN_2"/>
    <property type="match status" value="1"/>
</dbReference>
<reference evidence="3" key="1">
    <citation type="journal article" date="2017" name="Genome Announc.">
        <title>Complete Genome Sequence of Mycobacterium stephanolepidis.</title>
        <authorList>
            <person name="Fukano H."/>
            <person name="Yoshida M."/>
            <person name="Katayama Y."/>
            <person name="Omatsu T."/>
            <person name="Mizutani T."/>
            <person name="Kurata O."/>
            <person name="Wada S."/>
            <person name="Hoshino Y."/>
        </authorList>
    </citation>
    <scope>NUCLEOTIDE SEQUENCE [LARGE SCALE GENOMIC DNA]</scope>
    <source>
        <strain evidence="3">NJB0901</strain>
    </source>
</reference>
<reference evidence="2 3" key="2">
    <citation type="journal article" date="2017" name="Int. J. Syst. Evol. Microbiol.">
        <title>Mycobacterium stephanolepidis sp. nov., a rapidly growing species related to Mycobacterium chelonae, isolated from marine teleost fish, Stephanolepis cirrhifer.</title>
        <authorList>
            <person name="Fukano H."/>
            <person name="Wada S."/>
            <person name="Kurata O."/>
            <person name="Katayama K."/>
            <person name="Fujiwara N."/>
            <person name="Hoshino Y."/>
        </authorList>
    </citation>
    <scope>NUCLEOTIDE SEQUENCE [LARGE SCALE GENOMIC DNA]</scope>
    <source>
        <strain evidence="2 3">NJB0901</strain>
    </source>
</reference>
<dbReference type="Pfam" id="PF00462">
    <property type="entry name" value="Glutaredoxin"/>
    <property type="match status" value="1"/>
</dbReference>
<dbReference type="GO" id="GO:0009055">
    <property type="term" value="F:electron transfer activity"/>
    <property type="evidence" value="ECO:0007669"/>
    <property type="project" value="TreeGrafter"/>
</dbReference>
<dbReference type="PANTHER" id="PTHR34386">
    <property type="entry name" value="GLUTAREDOXIN"/>
    <property type="match status" value="1"/>
</dbReference>
<dbReference type="PANTHER" id="PTHR34386:SF1">
    <property type="entry name" value="GLUTAREDOXIN-LIKE PROTEIN NRDH"/>
    <property type="match status" value="1"/>
</dbReference>